<dbReference type="GO" id="GO:0007342">
    <property type="term" value="P:fusion of sperm to egg plasma membrane involved in single fertilization"/>
    <property type="evidence" value="ECO:0007669"/>
    <property type="project" value="Ensembl"/>
</dbReference>
<dbReference type="Pfam" id="PF16706">
    <property type="entry name" value="Izumo-Ig"/>
    <property type="match status" value="1"/>
</dbReference>
<feature type="domain" description="Izumo protein immunoglobulin" evidence="5">
    <location>
        <begin position="168"/>
        <end position="253"/>
    </location>
</feature>
<dbReference type="Pfam" id="PF15005">
    <property type="entry name" value="IZUMO"/>
    <property type="match status" value="1"/>
</dbReference>
<accession>A0A452R3V2</accession>
<dbReference type="GO" id="GO:0005886">
    <property type="term" value="C:plasma membrane"/>
    <property type="evidence" value="ECO:0007669"/>
    <property type="project" value="Ensembl"/>
</dbReference>
<proteinExistence type="inferred from homology"/>
<dbReference type="STRING" id="9643.ENSUAMP00000013056"/>
<reference evidence="6" key="2">
    <citation type="submission" date="2025-08" db="UniProtKB">
        <authorList>
            <consortium name="Ensembl"/>
        </authorList>
    </citation>
    <scope>IDENTIFICATION</scope>
</reference>
<evidence type="ECO:0000259" key="5">
    <source>
        <dbReference type="Pfam" id="PF16706"/>
    </source>
</evidence>
<dbReference type="GeneTree" id="ENSGT00390000015014"/>
<evidence type="ECO:0000256" key="4">
    <source>
        <dbReference type="SAM" id="SignalP"/>
    </source>
</evidence>
<dbReference type="InterPro" id="IPR029389">
    <property type="entry name" value="IZUMO"/>
</dbReference>
<keyword evidence="3" id="KW-0472">Membrane</keyword>
<evidence type="ECO:0000313" key="7">
    <source>
        <dbReference type="Proteomes" id="UP000291022"/>
    </source>
</evidence>
<feature type="chain" id="PRO_5019447370" evidence="4">
    <location>
        <begin position="22"/>
        <end position="315"/>
    </location>
</feature>
<evidence type="ECO:0000313" key="6">
    <source>
        <dbReference type="Ensembl" id="ENSUAMP00000013056.1"/>
    </source>
</evidence>
<dbReference type="Gene3D" id="2.60.40.10">
    <property type="entry name" value="Immunoglobulins"/>
    <property type="match status" value="1"/>
</dbReference>
<gene>
    <name evidence="6" type="primary">IZUMO1</name>
</gene>
<keyword evidence="3" id="KW-0812">Transmembrane</keyword>
<comment type="similarity">
    <text evidence="1">Belongs to the Izumo family.</text>
</comment>
<dbReference type="OMA" id="ATIINFH"/>
<dbReference type="AlphaFoldDB" id="A0A452R3V2"/>
<dbReference type="GO" id="GO:0035036">
    <property type="term" value="P:sperm-egg recognition"/>
    <property type="evidence" value="ECO:0007669"/>
    <property type="project" value="Ensembl"/>
</dbReference>
<organism evidence="6 7">
    <name type="scientific">Ursus americanus</name>
    <name type="common">American black bear</name>
    <name type="synonym">Euarctos americanus</name>
    <dbReference type="NCBI Taxonomy" id="9643"/>
    <lineage>
        <taxon>Eukaryota</taxon>
        <taxon>Metazoa</taxon>
        <taxon>Chordata</taxon>
        <taxon>Craniata</taxon>
        <taxon>Vertebrata</taxon>
        <taxon>Euteleostomi</taxon>
        <taxon>Mammalia</taxon>
        <taxon>Eutheria</taxon>
        <taxon>Laurasiatheria</taxon>
        <taxon>Carnivora</taxon>
        <taxon>Caniformia</taxon>
        <taxon>Ursidae</taxon>
        <taxon>Ursus</taxon>
    </lineage>
</organism>
<sequence length="315" mass="35214">MGPQLALLMAALAGCLLPAGGCLICATRVTEALKFLELDYLPGHLALERRQGLMQRIKQAVVDFKELPIDEDSYMGVVDEPTLEKAAWSFVKDLTRITESNVRGELLVKELYWMLHLQKDIFARFAARFQKEAFCPNKCGMMLQSLIWCNTCQKQVHTCRKSSDCGVREVTVHEMEDLRLNCELSWHRLSQGLANYNFFRVWGTKAETLLYTGNDHTLTKPAVTAEDAGVYRCSLDTVRSGPATIIHFHVRGLLLPSPLSVLPRRLFQDIPSAGEASGVHPTPTQCPKSENVLRGRLIGLLIWGFVVLIIGFATA</sequence>
<dbReference type="PANTHER" id="PTHR35540:SF1">
    <property type="entry name" value="IZUMO SPERM-EGG FUSION PROTEIN 1"/>
    <property type="match status" value="1"/>
</dbReference>
<evidence type="ECO:0000256" key="1">
    <source>
        <dbReference type="ARBA" id="ARBA00009633"/>
    </source>
</evidence>
<dbReference type="InterPro" id="IPR032700">
    <property type="entry name" value="IZUMO1"/>
</dbReference>
<evidence type="ECO:0000256" key="2">
    <source>
        <dbReference type="ARBA" id="ARBA00022729"/>
    </source>
</evidence>
<dbReference type="Proteomes" id="UP000291022">
    <property type="component" value="Unassembled WGS sequence"/>
</dbReference>
<dbReference type="GO" id="GO:0002080">
    <property type="term" value="C:acrosomal membrane"/>
    <property type="evidence" value="ECO:0007669"/>
    <property type="project" value="TreeGrafter"/>
</dbReference>
<name>A0A452R3V2_URSAM</name>
<feature type="transmembrane region" description="Helical" evidence="3">
    <location>
        <begin position="293"/>
        <end position="313"/>
    </location>
</feature>
<dbReference type="GO" id="GO:0005102">
    <property type="term" value="F:signaling receptor binding"/>
    <property type="evidence" value="ECO:0007669"/>
    <property type="project" value="Ensembl"/>
</dbReference>
<evidence type="ECO:0000256" key="3">
    <source>
        <dbReference type="SAM" id="Phobius"/>
    </source>
</evidence>
<reference evidence="6" key="3">
    <citation type="submission" date="2025-09" db="UniProtKB">
        <authorList>
            <consortium name="Ensembl"/>
        </authorList>
    </citation>
    <scope>IDENTIFICATION</scope>
</reference>
<dbReference type="InterPro" id="IPR013783">
    <property type="entry name" value="Ig-like_fold"/>
</dbReference>
<dbReference type="SUPFAM" id="SSF48726">
    <property type="entry name" value="Immunoglobulin"/>
    <property type="match status" value="1"/>
</dbReference>
<protein>
    <submittedName>
        <fullName evidence="6">Izumo sperm-egg fusion 1</fullName>
    </submittedName>
</protein>
<reference evidence="7" key="1">
    <citation type="submission" date="2016-06" db="EMBL/GenBank/DDBJ databases">
        <title>De novo assembly and RNA-Seq shows season-dependent expression and editing in black bear kidneys.</title>
        <authorList>
            <person name="Korstanje R."/>
            <person name="Srivastava A."/>
            <person name="Sarsani V.K."/>
            <person name="Sheehan S.M."/>
            <person name="Seger R.L."/>
            <person name="Barter M.E."/>
            <person name="Lindqvist C."/>
            <person name="Brody L.C."/>
            <person name="Mullikin J.C."/>
        </authorList>
    </citation>
    <scope>NUCLEOTIDE SEQUENCE [LARGE SCALE GENOMIC DNA]</scope>
</reference>
<dbReference type="InterPro" id="IPR036179">
    <property type="entry name" value="Ig-like_dom_sf"/>
</dbReference>
<dbReference type="InterPro" id="IPR032699">
    <property type="entry name" value="Izumo-Ig"/>
</dbReference>
<keyword evidence="3" id="KW-1133">Transmembrane helix</keyword>
<keyword evidence="7" id="KW-1185">Reference proteome</keyword>
<dbReference type="Ensembl" id="ENSUAMT00000014646.1">
    <property type="protein sequence ID" value="ENSUAMP00000013056.1"/>
    <property type="gene ID" value="ENSUAMG00000010528.1"/>
</dbReference>
<dbReference type="GO" id="GO:0086080">
    <property type="term" value="F:protein binding involved in heterotypic cell-cell adhesion"/>
    <property type="evidence" value="ECO:0007669"/>
    <property type="project" value="TreeGrafter"/>
</dbReference>
<keyword evidence="2 4" id="KW-0732">Signal</keyword>
<feature type="signal peptide" evidence="4">
    <location>
        <begin position="1"/>
        <end position="21"/>
    </location>
</feature>
<dbReference type="PANTHER" id="PTHR35540">
    <property type="entry name" value="IZUMO SPERM-EGG FUSION PROTEIN 1"/>
    <property type="match status" value="1"/>
</dbReference>